<gene>
    <name evidence="8" type="ORF">HYY20_10565</name>
</gene>
<proteinExistence type="predicted"/>
<evidence type="ECO:0000256" key="2">
    <source>
        <dbReference type="ARBA" id="ARBA00022475"/>
    </source>
</evidence>
<dbReference type="InterPro" id="IPR003838">
    <property type="entry name" value="ABC3_permease_C"/>
</dbReference>
<accession>A0A932CQ37</accession>
<feature type="transmembrane region" description="Helical" evidence="6">
    <location>
        <begin position="84"/>
        <end position="104"/>
    </location>
</feature>
<keyword evidence="5 6" id="KW-0472">Membrane</keyword>
<name>A0A932CQ37_UNCTE</name>
<dbReference type="GO" id="GO:0005886">
    <property type="term" value="C:plasma membrane"/>
    <property type="evidence" value="ECO:0007669"/>
    <property type="project" value="UniProtKB-SubCell"/>
</dbReference>
<feature type="domain" description="ABC3 transporter permease C-terminal" evidence="7">
    <location>
        <begin position="1"/>
        <end position="109"/>
    </location>
</feature>
<keyword evidence="2" id="KW-1003">Cell membrane</keyword>
<protein>
    <submittedName>
        <fullName evidence="8">FtsX-like permease family protein</fullName>
    </submittedName>
</protein>
<dbReference type="PANTHER" id="PTHR43738">
    <property type="entry name" value="ABC TRANSPORTER, MEMBRANE PROTEIN"/>
    <property type="match status" value="1"/>
</dbReference>
<evidence type="ECO:0000259" key="7">
    <source>
        <dbReference type="Pfam" id="PF02687"/>
    </source>
</evidence>
<comment type="caution">
    <text evidence="8">The sequence shown here is derived from an EMBL/GenBank/DDBJ whole genome shotgun (WGS) entry which is preliminary data.</text>
</comment>
<dbReference type="InterPro" id="IPR051125">
    <property type="entry name" value="ABC-4/HrtB_transporter"/>
</dbReference>
<reference evidence="8" key="1">
    <citation type="submission" date="2020-07" db="EMBL/GenBank/DDBJ databases">
        <title>Huge and variable diversity of episymbiotic CPR bacteria and DPANN archaea in groundwater ecosystems.</title>
        <authorList>
            <person name="He C.Y."/>
            <person name="Keren R."/>
            <person name="Whittaker M."/>
            <person name="Farag I.F."/>
            <person name="Doudna J."/>
            <person name="Cate J.H.D."/>
            <person name="Banfield J.F."/>
        </authorList>
    </citation>
    <scope>NUCLEOTIDE SEQUENCE</scope>
    <source>
        <strain evidence="8">NC_groundwater_672_Ag_B-0.1um_62_36</strain>
    </source>
</reference>
<organism evidence="8 9">
    <name type="scientific">Tectimicrobiota bacterium</name>
    <dbReference type="NCBI Taxonomy" id="2528274"/>
    <lineage>
        <taxon>Bacteria</taxon>
        <taxon>Pseudomonadati</taxon>
        <taxon>Nitrospinota/Tectimicrobiota group</taxon>
        <taxon>Candidatus Tectimicrobiota</taxon>
    </lineage>
</organism>
<comment type="subcellular location">
    <subcellularLocation>
        <location evidence="1">Cell membrane</location>
        <topology evidence="1">Multi-pass membrane protein</topology>
    </subcellularLocation>
</comment>
<evidence type="ECO:0000256" key="4">
    <source>
        <dbReference type="ARBA" id="ARBA00022989"/>
    </source>
</evidence>
<sequence length="119" mass="12584">LMVLIAANTMAISIRERTTEVAVLKTLGFSRGRVMGLVLGESTLISALGGLAGIFFAIFLIALMKANGVQVAFFPYLRLTPSSFMLGVAITFLVGVLAGVLPAWRSASLDVVEGLRRVA</sequence>
<evidence type="ECO:0000256" key="1">
    <source>
        <dbReference type="ARBA" id="ARBA00004651"/>
    </source>
</evidence>
<dbReference type="EMBL" id="JACPRF010000323">
    <property type="protein sequence ID" value="MBI2877314.1"/>
    <property type="molecule type" value="Genomic_DNA"/>
</dbReference>
<dbReference type="Pfam" id="PF02687">
    <property type="entry name" value="FtsX"/>
    <property type="match status" value="1"/>
</dbReference>
<evidence type="ECO:0000313" key="9">
    <source>
        <dbReference type="Proteomes" id="UP000769766"/>
    </source>
</evidence>
<dbReference type="Proteomes" id="UP000769766">
    <property type="component" value="Unassembled WGS sequence"/>
</dbReference>
<feature type="non-terminal residue" evidence="8">
    <location>
        <position position="1"/>
    </location>
</feature>
<evidence type="ECO:0000256" key="5">
    <source>
        <dbReference type="ARBA" id="ARBA00023136"/>
    </source>
</evidence>
<dbReference type="PANTHER" id="PTHR43738:SF3">
    <property type="entry name" value="ABC TRANSPORTER PERMEASE"/>
    <property type="match status" value="1"/>
</dbReference>
<keyword evidence="3 6" id="KW-0812">Transmembrane</keyword>
<dbReference type="AlphaFoldDB" id="A0A932CQ37"/>
<feature type="transmembrane region" description="Helical" evidence="6">
    <location>
        <begin position="44"/>
        <end position="63"/>
    </location>
</feature>
<evidence type="ECO:0000313" key="8">
    <source>
        <dbReference type="EMBL" id="MBI2877314.1"/>
    </source>
</evidence>
<keyword evidence="4 6" id="KW-1133">Transmembrane helix</keyword>
<evidence type="ECO:0000256" key="6">
    <source>
        <dbReference type="SAM" id="Phobius"/>
    </source>
</evidence>
<evidence type="ECO:0000256" key="3">
    <source>
        <dbReference type="ARBA" id="ARBA00022692"/>
    </source>
</evidence>